<dbReference type="Proteomes" id="UP000265325">
    <property type="component" value="Unassembled WGS sequence"/>
</dbReference>
<dbReference type="RefSeq" id="WP_046909284.1">
    <property type="nucleotide sequence ID" value="NZ_BAAAXG010000009.1"/>
</dbReference>
<evidence type="ECO:0000313" key="2">
    <source>
        <dbReference type="EMBL" id="KKZ72122.1"/>
    </source>
</evidence>
<reference evidence="2 3" key="1">
    <citation type="submission" date="2015-05" db="EMBL/GenBank/DDBJ databases">
        <title>Draft Genome assembly of Streptomyces showdoensis.</title>
        <authorList>
            <person name="Thapa K.K."/>
            <person name="Metsa-Ketela M."/>
        </authorList>
    </citation>
    <scope>NUCLEOTIDE SEQUENCE [LARGE SCALE GENOMIC DNA]</scope>
    <source>
        <strain evidence="2 3">ATCC 15227</strain>
    </source>
</reference>
<evidence type="ECO:0000256" key="1">
    <source>
        <dbReference type="SAM" id="MobiDB-lite"/>
    </source>
</evidence>
<protein>
    <submittedName>
        <fullName evidence="2">Uncharacterized protein</fullName>
    </submittedName>
</protein>
<name>A0A2P2GKT2_STREW</name>
<dbReference type="EMBL" id="LAQS01000030">
    <property type="protein sequence ID" value="KKZ72122.1"/>
    <property type="molecule type" value="Genomic_DNA"/>
</dbReference>
<gene>
    <name evidence="2" type="ORF">VO63_20330</name>
</gene>
<keyword evidence="3" id="KW-1185">Reference proteome</keyword>
<dbReference type="AlphaFoldDB" id="A0A2P2GKT2"/>
<organism evidence="2 3">
    <name type="scientific">Streptomyces showdoensis</name>
    <dbReference type="NCBI Taxonomy" id="68268"/>
    <lineage>
        <taxon>Bacteria</taxon>
        <taxon>Bacillati</taxon>
        <taxon>Actinomycetota</taxon>
        <taxon>Actinomycetes</taxon>
        <taxon>Kitasatosporales</taxon>
        <taxon>Streptomycetaceae</taxon>
        <taxon>Streptomyces</taxon>
    </lineage>
</organism>
<evidence type="ECO:0000313" key="3">
    <source>
        <dbReference type="Proteomes" id="UP000265325"/>
    </source>
</evidence>
<accession>A0A2P2GKT2</accession>
<proteinExistence type="predicted"/>
<comment type="caution">
    <text evidence="2">The sequence shown here is derived from an EMBL/GenBank/DDBJ whole genome shotgun (WGS) entry which is preliminary data.</text>
</comment>
<feature type="region of interest" description="Disordered" evidence="1">
    <location>
        <begin position="1"/>
        <end position="29"/>
    </location>
</feature>
<sequence length="259" mass="29670">MGAALHLAHAHQPLEKKRKPKRKDGGDGPKFAEYAQRIYQDERADASARFLLLTIAYVLTMVPLDDDTTVWKATGKALGTRPHHWRRTSLRELVRDDVPRYEPPGYRHGTDPLDRVCRGPRMRPHPDGPEDFRNAMKVCGAPAQNKVVEKDPATGWLTNHWFCSRHHDQLLRVREQVQAQNDAAPDPVPNRGGLLPCYFDTDWVSLYRWAYDWDAWEPPSYGYRADDWPVPGQDPPPQRARLRLVVNGLVAREDDGDNT</sequence>
<feature type="compositionally biased region" description="Low complexity" evidence="1">
    <location>
        <begin position="1"/>
        <end position="11"/>
    </location>
</feature>
<dbReference type="OrthoDB" id="4764871at2"/>